<evidence type="ECO:0000256" key="3">
    <source>
        <dbReference type="ARBA" id="ARBA00022448"/>
    </source>
</evidence>
<evidence type="ECO:0000256" key="8">
    <source>
        <dbReference type="ARBA" id="ARBA00022967"/>
    </source>
</evidence>
<dbReference type="InterPro" id="IPR017871">
    <property type="entry name" value="ABC_transporter-like_CS"/>
</dbReference>
<keyword evidence="5" id="KW-0997">Cell inner membrane</keyword>
<evidence type="ECO:0000313" key="12">
    <source>
        <dbReference type="Proteomes" id="UP000295621"/>
    </source>
</evidence>
<keyword evidence="3" id="KW-0813">Transport</keyword>
<gene>
    <name evidence="11" type="ORF">E1212_28685</name>
</gene>
<dbReference type="CDD" id="cd03257">
    <property type="entry name" value="ABC_NikE_OppD_transporters"/>
    <property type="match status" value="1"/>
</dbReference>
<feature type="domain" description="ABC transporter" evidence="10">
    <location>
        <begin position="4"/>
        <end position="247"/>
    </location>
</feature>
<comment type="similarity">
    <text evidence="2">Belongs to the ABC transporter superfamily.</text>
</comment>
<keyword evidence="8" id="KW-1278">Translocase</keyword>
<evidence type="ECO:0000256" key="5">
    <source>
        <dbReference type="ARBA" id="ARBA00022519"/>
    </source>
</evidence>
<dbReference type="PROSITE" id="PS00211">
    <property type="entry name" value="ABC_TRANSPORTER_1"/>
    <property type="match status" value="1"/>
</dbReference>
<evidence type="ECO:0000256" key="6">
    <source>
        <dbReference type="ARBA" id="ARBA00022741"/>
    </source>
</evidence>
<protein>
    <submittedName>
        <fullName evidence="11">ABC transporter ATP-binding protein</fullName>
    </submittedName>
</protein>
<evidence type="ECO:0000256" key="1">
    <source>
        <dbReference type="ARBA" id="ARBA00004202"/>
    </source>
</evidence>
<evidence type="ECO:0000259" key="10">
    <source>
        <dbReference type="PROSITE" id="PS50893"/>
    </source>
</evidence>
<evidence type="ECO:0000313" key="11">
    <source>
        <dbReference type="EMBL" id="TDC45599.1"/>
    </source>
</evidence>
<keyword evidence="7 11" id="KW-0067">ATP-binding</keyword>
<organism evidence="11 12">
    <name type="scientific">Jiangella ureilytica</name>
    <dbReference type="NCBI Taxonomy" id="2530374"/>
    <lineage>
        <taxon>Bacteria</taxon>
        <taxon>Bacillati</taxon>
        <taxon>Actinomycetota</taxon>
        <taxon>Actinomycetes</taxon>
        <taxon>Jiangellales</taxon>
        <taxon>Jiangellaceae</taxon>
        <taxon>Jiangella</taxon>
    </lineage>
</organism>
<comment type="subcellular location">
    <subcellularLocation>
        <location evidence="1">Cell membrane</location>
        <topology evidence="1">Peripheral membrane protein</topology>
    </subcellularLocation>
</comment>
<dbReference type="InterPro" id="IPR003593">
    <property type="entry name" value="AAA+_ATPase"/>
</dbReference>
<dbReference type="InterPro" id="IPR050388">
    <property type="entry name" value="ABC_Ni/Peptide_Import"/>
</dbReference>
<sequence length="303" mass="30976">MTGLLLDDVSIRIPLPGTPRRWVHAADGVSLRLAPGAVTAIVGESGCGKSVLAQAIAGLLPAGTRTSGSIRLGPVDLLGLSDAALQPLRGRRIGLIPQSAATHLTPVRTVGSTMAETLRVHGVRAGVDELLDGVGLPPGTARRYPHELSGGMAQRVLVALTLALHPHVLVADEPTSALDPETTELVLARLAEEARNGAAVVLITHDLVAARTVADTVAVMYAGRLLEVGPAATVLHQPRHDYAAALLAALPENGLRPAPGTPSSLVDPEPGVCAWHTRVGLACDPGPAATAADLVACVPAGRS</sequence>
<dbReference type="Pfam" id="PF00005">
    <property type="entry name" value="ABC_tran"/>
    <property type="match status" value="1"/>
</dbReference>
<dbReference type="InterPro" id="IPR003439">
    <property type="entry name" value="ABC_transporter-like_ATP-bd"/>
</dbReference>
<dbReference type="Gene3D" id="3.40.50.300">
    <property type="entry name" value="P-loop containing nucleotide triphosphate hydrolases"/>
    <property type="match status" value="1"/>
</dbReference>
<reference evidence="11 12" key="1">
    <citation type="submission" date="2019-02" db="EMBL/GenBank/DDBJ databases">
        <title>Draft genome sequences of novel Actinobacteria.</title>
        <authorList>
            <person name="Sahin N."/>
            <person name="Ay H."/>
            <person name="Saygin H."/>
        </authorList>
    </citation>
    <scope>NUCLEOTIDE SEQUENCE [LARGE SCALE GENOMIC DNA]</scope>
    <source>
        <strain evidence="11 12">KC603</strain>
    </source>
</reference>
<dbReference type="PANTHER" id="PTHR43297:SF14">
    <property type="entry name" value="ATPASE AAA-TYPE CORE DOMAIN-CONTAINING PROTEIN"/>
    <property type="match status" value="1"/>
</dbReference>
<evidence type="ECO:0000256" key="2">
    <source>
        <dbReference type="ARBA" id="ARBA00005417"/>
    </source>
</evidence>
<dbReference type="GO" id="GO:0005524">
    <property type="term" value="F:ATP binding"/>
    <property type="evidence" value="ECO:0007669"/>
    <property type="project" value="UniProtKB-KW"/>
</dbReference>
<proteinExistence type="inferred from homology"/>
<dbReference type="OrthoDB" id="3327300at2"/>
<evidence type="ECO:0000256" key="9">
    <source>
        <dbReference type="ARBA" id="ARBA00023136"/>
    </source>
</evidence>
<dbReference type="InterPro" id="IPR027417">
    <property type="entry name" value="P-loop_NTPase"/>
</dbReference>
<name>A0A4R4RAB5_9ACTN</name>
<dbReference type="EMBL" id="SMKL01000130">
    <property type="protein sequence ID" value="TDC45599.1"/>
    <property type="molecule type" value="Genomic_DNA"/>
</dbReference>
<dbReference type="GO" id="GO:0016887">
    <property type="term" value="F:ATP hydrolysis activity"/>
    <property type="evidence" value="ECO:0007669"/>
    <property type="project" value="InterPro"/>
</dbReference>
<dbReference type="SUPFAM" id="SSF52540">
    <property type="entry name" value="P-loop containing nucleoside triphosphate hydrolases"/>
    <property type="match status" value="1"/>
</dbReference>
<dbReference type="PROSITE" id="PS50893">
    <property type="entry name" value="ABC_TRANSPORTER_2"/>
    <property type="match status" value="1"/>
</dbReference>
<keyword evidence="6" id="KW-0547">Nucleotide-binding</keyword>
<dbReference type="PANTHER" id="PTHR43297">
    <property type="entry name" value="OLIGOPEPTIDE TRANSPORT ATP-BINDING PROTEIN APPD"/>
    <property type="match status" value="1"/>
</dbReference>
<evidence type="ECO:0000256" key="4">
    <source>
        <dbReference type="ARBA" id="ARBA00022475"/>
    </source>
</evidence>
<dbReference type="GO" id="GO:0005886">
    <property type="term" value="C:plasma membrane"/>
    <property type="evidence" value="ECO:0007669"/>
    <property type="project" value="UniProtKB-SubCell"/>
</dbReference>
<dbReference type="AlphaFoldDB" id="A0A4R4RAB5"/>
<dbReference type="SMART" id="SM00382">
    <property type="entry name" value="AAA"/>
    <property type="match status" value="1"/>
</dbReference>
<evidence type="ECO:0000256" key="7">
    <source>
        <dbReference type="ARBA" id="ARBA00022840"/>
    </source>
</evidence>
<keyword evidence="9" id="KW-0472">Membrane</keyword>
<comment type="caution">
    <text evidence="11">The sequence shown here is derived from an EMBL/GenBank/DDBJ whole genome shotgun (WGS) entry which is preliminary data.</text>
</comment>
<accession>A0A4R4RAB5</accession>
<keyword evidence="12" id="KW-1185">Reference proteome</keyword>
<dbReference type="RefSeq" id="WP_131988904.1">
    <property type="nucleotide sequence ID" value="NZ_SMKL01000130.1"/>
</dbReference>
<dbReference type="Proteomes" id="UP000295621">
    <property type="component" value="Unassembled WGS sequence"/>
</dbReference>
<keyword evidence="4" id="KW-1003">Cell membrane</keyword>